<organism evidence="2 3">
    <name type="scientific">Isoptericola halotolerans</name>
    <dbReference type="NCBI Taxonomy" id="300560"/>
    <lineage>
        <taxon>Bacteria</taxon>
        <taxon>Bacillati</taxon>
        <taxon>Actinomycetota</taxon>
        <taxon>Actinomycetes</taxon>
        <taxon>Micrococcales</taxon>
        <taxon>Promicromonosporaceae</taxon>
        <taxon>Isoptericola</taxon>
    </lineage>
</organism>
<evidence type="ECO:0000313" key="3">
    <source>
        <dbReference type="Proteomes" id="UP000757540"/>
    </source>
</evidence>
<protein>
    <submittedName>
        <fullName evidence="2">Uncharacterized protein</fullName>
    </submittedName>
</protein>
<keyword evidence="1" id="KW-0732">Signal</keyword>
<sequence>MPAPARTAAATSAFLLVTALAACSGGASGDGPLADALGRVGAGDDVPELIAFSDPGALGELATEHWQTSLAGAPDIGQHTRELSEQLEVDLLEADSLLTVGYPTGALTLVSGGHDGAAVRDASTAAGWTGDEVLTHELDLTDRQSGVAGIAIVAPQLRVTEDSVALGGTSADLLVVDASGDSLADDPTIAALSGCLGDATAAVLEPTAATPIAVGVLGGPAEDPGSGGQSVVCVHGDDPQALGDHYLEAFASGRLPTTGSPYTEYFENPALSVEGDTAQVLLDHTDEVPPGVILSVHARQDLPVPPG</sequence>
<keyword evidence="3" id="KW-1185">Reference proteome</keyword>
<dbReference type="RefSeq" id="WP_171784745.1">
    <property type="nucleotide sequence ID" value="NZ_BAAAML010000003.1"/>
</dbReference>
<reference evidence="2 3" key="1">
    <citation type="submission" date="2020-05" db="EMBL/GenBank/DDBJ databases">
        <title>Genomic Encyclopedia of Type Strains, Phase III (KMG-III): the genomes of soil and plant-associated and newly described type strains.</title>
        <authorList>
            <person name="Whitman W."/>
        </authorList>
    </citation>
    <scope>NUCLEOTIDE SEQUENCE [LARGE SCALE GENOMIC DNA]</scope>
    <source>
        <strain evidence="2 3">KCTC 19046</strain>
    </source>
</reference>
<dbReference type="PROSITE" id="PS51257">
    <property type="entry name" value="PROKAR_LIPOPROTEIN"/>
    <property type="match status" value="1"/>
</dbReference>
<gene>
    <name evidence="2" type="ORF">HDG69_003115</name>
</gene>
<feature type="signal peptide" evidence="1">
    <location>
        <begin position="1"/>
        <end position="21"/>
    </location>
</feature>
<evidence type="ECO:0000313" key="2">
    <source>
        <dbReference type="EMBL" id="NOV98520.1"/>
    </source>
</evidence>
<comment type="caution">
    <text evidence="2">The sequence shown here is derived from an EMBL/GenBank/DDBJ whole genome shotgun (WGS) entry which is preliminary data.</text>
</comment>
<dbReference type="EMBL" id="JABEZU010000004">
    <property type="protein sequence ID" value="NOV98520.1"/>
    <property type="molecule type" value="Genomic_DNA"/>
</dbReference>
<evidence type="ECO:0000256" key="1">
    <source>
        <dbReference type="SAM" id="SignalP"/>
    </source>
</evidence>
<name>A0ABX2A738_9MICO</name>
<feature type="chain" id="PRO_5045382382" evidence="1">
    <location>
        <begin position="22"/>
        <end position="307"/>
    </location>
</feature>
<dbReference type="Proteomes" id="UP000757540">
    <property type="component" value="Unassembled WGS sequence"/>
</dbReference>
<accession>A0ABX2A738</accession>
<proteinExistence type="predicted"/>